<dbReference type="SUPFAM" id="SSF48452">
    <property type="entry name" value="TPR-like"/>
    <property type="match status" value="3"/>
</dbReference>
<sequence>MKNILVIILFFYFQICFSQIKKLNIDSIANYILTQKQINSSNLNPNQEEAYYMAYKKMSPSEQFERLLEISKQLKFKKNYKKSIEVLNFALKHYPYPSSKINTLHLLKASNFNALGLYDSVSFYLDKVKTFSTFQQELSYKNLKADLLTNRGNHVESIKIYLELLDDQRKMSETKLLSISKSLGVAYLKIQNFEKAKFYFKKLLNHEKDTNTIYRAEDHINLAVCYKEQDSLDKAGFHYLKSLAIAKANDNDFLSAQVFSNLGNLEVRKKNFVKAEDYIDMSLQICKKHELKIGIIINKVNLSNLYIQKGDYKEAYKIINKIDVDFVNKSAPDLKTEFYKNRSLIYEQFNDTESALVDYKYYIKLIDSAYSRESLYKIKNIELESFEKQKLKEIEILENSIKDKQTRQVYLLILIFFLMLILTLSYFVFKLNIRKKTLKNKVLSQQVELKNKEVLAMVLKHNQYKEARKKYVQEINQLINNNSNREKIKKYLKSIDYENNHFNWNEFDIYFKETHKSFFDNLIEKYPELTTNELRICALLKLNMNSKEISNLTSRSRGSIDNIRSSIRKKMQLEPDQNLSVYLNSFDN</sequence>
<dbReference type="OrthoDB" id="1090267at2"/>
<feature type="transmembrane region" description="Helical" evidence="2">
    <location>
        <begin position="409"/>
        <end position="429"/>
    </location>
</feature>
<dbReference type="PROSITE" id="PS50005">
    <property type="entry name" value="TPR"/>
    <property type="match status" value="1"/>
</dbReference>
<accession>A0A4U5TR52</accession>
<dbReference type="InterPro" id="IPR011990">
    <property type="entry name" value="TPR-like_helical_dom_sf"/>
</dbReference>
<dbReference type="AlphaFoldDB" id="A0A4U5TR52"/>
<keyword evidence="2" id="KW-0812">Transmembrane</keyword>
<dbReference type="SMART" id="SM00028">
    <property type="entry name" value="TPR"/>
    <property type="match status" value="5"/>
</dbReference>
<protein>
    <submittedName>
        <fullName evidence="3">Tetratricopeptide repeat protein</fullName>
    </submittedName>
</protein>
<keyword evidence="4" id="KW-1185">Reference proteome</keyword>
<evidence type="ECO:0000256" key="1">
    <source>
        <dbReference type="PROSITE-ProRule" id="PRU00339"/>
    </source>
</evidence>
<dbReference type="Gene3D" id="1.25.40.10">
    <property type="entry name" value="Tetratricopeptide repeat domain"/>
    <property type="match status" value="2"/>
</dbReference>
<dbReference type="PANTHER" id="PTHR10098">
    <property type="entry name" value="RAPSYN-RELATED"/>
    <property type="match status" value="1"/>
</dbReference>
<evidence type="ECO:0000256" key="2">
    <source>
        <dbReference type="SAM" id="Phobius"/>
    </source>
</evidence>
<reference evidence="3 4" key="1">
    <citation type="submission" date="2019-04" db="EMBL/GenBank/DDBJ databases">
        <title>Psychroflexus halotolerans sp. nov., isolated from a marine solar saltern.</title>
        <authorList>
            <person name="Feng X."/>
        </authorList>
    </citation>
    <scope>NUCLEOTIDE SEQUENCE [LARGE SCALE GENOMIC DNA]</scope>
    <source>
        <strain evidence="3 4">WDS2C27</strain>
    </source>
</reference>
<evidence type="ECO:0000313" key="4">
    <source>
        <dbReference type="Proteomes" id="UP000306552"/>
    </source>
</evidence>
<keyword evidence="1" id="KW-0802">TPR repeat</keyword>
<dbReference type="InterPro" id="IPR019734">
    <property type="entry name" value="TPR_rpt"/>
</dbReference>
<comment type="caution">
    <text evidence="3">The sequence shown here is derived from an EMBL/GenBank/DDBJ whole genome shotgun (WGS) entry which is preliminary data.</text>
</comment>
<dbReference type="EMBL" id="SWMU01000003">
    <property type="protein sequence ID" value="TKS55854.1"/>
    <property type="molecule type" value="Genomic_DNA"/>
</dbReference>
<dbReference type="GO" id="GO:0003677">
    <property type="term" value="F:DNA binding"/>
    <property type="evidence" value="ECO:0007669"/>
    <property type="project" value="InterPro"/>
</dbReference>
<dbReference type="GO" id="GO:0006355">
    <property type="term" value="P:regulation of DNA-templated transcription"/>
    <property type="evidence" value="ECO:0007669"/>
    <property type="project" value="InterPro"/>
</dbReference>
<dbReference type="InterPro" id="IPR016032">
    <property type="entry name" value="Sig_transdc_resp-reg_C-effctor"/>
</dbReference>
<dbReference type="RefSeq" id="WP_138931969.1">
    <property type="nucleotide sequence ID" value="NZ_SWMU01000003.1"/>
</dbReference>
<organism evidence="3 4">
    <name type="scientific">Mesohalobacter halotolerans</name>
    <dbReference type="NCBI Taxonomy" id="1883405"/>
    <lineage>
        <taxon>Bacteria</taxon>
        <taxon>Pseudomonadati</taxon>
        <taxon>Bacteroidota</taxon>
        <taxon>Flavobacteriia</taxon>
        <taxon>Flavobacteriales</taxon>
        <taxon>Flavobacteriaceae</taxon>
        <taxon>Mesohalobacter</taxon>
    </lineage>
</organism>
<proteinExistence type="predicted"/>
<keyword evidence="2" id="KW-1133">Transmembrane helix</keyword>
<feature type="repeat" description="TPR" evidence="1">
    <location>
        <begin position="177"/>
        <end position="210"/>
    </location>
</feature>
<dbReference type="Proteomes" id="UP000306552">
    <property type="component" value="Unassembled WGS sequence"/>
</dbReference>
<name>A0A4U5TR52_9FLAO</name>
<evidence type="ECO:0000313" key="3">
    <source>
        <dbReference type="EMBL" id="TKS55854.1"/>
    </source>
</evidence>
<dbReference type="Pfam" id="PF13181">
    <property type="entry name" value="TPR_8"/>
    <property type="match status" value="2"/>
</dbReference>
<dbReference type="SUPFAM" id="SSF46894">
    <property type="entry name" value="C-terminal effector domain of the bipartite response regulators"/>
    <property type="match status" value="1"/>
</dbReference>
<gene>
    <name evidence="3" type="ORF">FCN74_07415</name>
</gene>
<keyword evidence="2" id="KW-0472">Membrane</keyword>